<evidence type="ECO:0000256" key="4">
    <source>
        <dbReference type="SAM" id="MobiDB-lite"/>
    </source>
</evidence>
<feature type="signal peptide" evidence="5">
    <location>
        <begin position="1"/>
        <end position="25"/>
    </location>
</feature>
<dbReference type="KEGG" id="cvn:111100124"/>
<gene>
    <name evidence="8" type="primary">LOC111100124</name>
</gene>
<proteinExistence type="predicted"/>
<dbReference type="PRINTS" id="PR00007">
    <property type="entry name" value="COMPLEMNTC1Q"/>
</dbReference>
<dbReference type="SUPFAM" id="SSF49842">
    <property type="entry name" value="TNF-like"/>
    <property type="match status" value="1"/>
</dbReference>
<dbReference type="PANTHER" id="PTHR22923">
    <property type="entry name" value="CEREBELLIN-RELATED"/>
    <property type="match status" value="1"/>
</dbReference>
<dbReference type="GO" id="GO:0005576">
    <property type="term" value="C:extracellular region"/>
    <property type="evidence" value="ECO:0007669"/>
    <property type="project" value="UniProtKB-SubCell"/>
</dbReference>
<dbReference type="SMART" id="SM00110">
    <property type="entry name" value="C1Q"/>
    <property type="match status" value="1"/>
</dbReference>
<feature type="chain" id="PRO_5034265512" evidence="5">
    <location>
        <begin position="26"/>
        <end position="277"/>
    </location>
</feature>
<dbReference type="PANTHER" id="PTHR22923:SF116">
    <property type="entry name" value="C1Q DOMAIN-CONTAINING PROTEIN"/>
    <property type="match status" value="1"/>
</dbReference>
<dbReference type="RefSeq" id="XP_022287456.1">
    <property type="nucleotide sequence ID" value="XM_022431748.1"/>
</dbReference>
<evidence type="ECO:0000256" key="1">
    <source>
        <dbReference type="ARBA" id="ARBA00004613"/>
    </source>
</evidence>
<accession>A0A8B8A7M7</accession>
<dbReference type="PROSITE" id="PS50871">
    <property type="entry name" value="C1Q"/>
    <property type="match status" value="1"/>
</dbReference>
<dbReference type="InterPro" id="IPR008983">
    <property type="entry name" value="Tumour_necrosis_fac-like_dom"/>
</dbReference>
<dbReference type="Pfam" id="PF00386">
    <property type="entry name" value="C1q"/>
    <property type="match status" value="1"/>
</dbReference>
<reference evidence="8" key="1">
    <citation type="submission" date="2025-08" db="UniProtKB">
        <authorList>
            <consortium name="RefSeq"/>
        </authorList>
    </citation>
    <scope>IDENTIFICATION</scope>
    <source>
        <tissue evidence="8">Whole sample</tissue>
    </source>
</reference>
<dbReference type="OrthoDB" id="6052633at2759"/>
<dbReference type="GeneID" id="111100124"/>
<evidence type="ECO:0000259" key="6">
    <source>
        <dbReference type="PROSITE" id="PS50871"/>
    </source>
</evidence>
<name>A0A8B8A7M7_CRAVI</name>
<keyword evidence="7" id="KW-1185">Reference proteome</keyword>
<evidence type="ECO:0000256" key="2">
    <source>
        <dbReference type="ARBA" id="ARBA00022525"/>
    </source>
</evidence>
<organism evidence="7 8">
    <name type="scientific">Crassostrea virginica</name>
    <name type="common">Eastern oyster</name>
    <dbReference type="NCBI Taxonomy" id="6565"/>
    <lineage>
        <taxon>Eukaryota</taxon>
        <taxon>Metazoa</taxon>
        <taxon>Spiralia</taxon>
        <taxon>Lophotrochozoa</taxon>
        <taxon>Mollusca</taxon>
        <taxon>Bivalvia</taxon>
        <taxon>Autobranchia</taxon>
        <taxon>Pteriomorphia</taxon>
        <taxon>Ostreida</taxon>
        <taxon>Ostreoidea</taxon>
        <taxon>Ostreidae</taxon>
        <taxon>Crassostrea</taxon>
    </lineage>
</organism>
<feature type="region of interest" description="Disordered" evidence="4">
    <location>
        <begin position="65"/>
        <end position="89"/>
    </location>
</feature>
<feature type="compositionally biased region" description="Basic and acidic residues" evidence="4">
    <location>
        <begin position="65"/>
        <end position="80"/>
    </location>
</feature>
<feature type="domain" description="C1q" evidence="6">
    <location>
        <begin position="143"/>
        <end position="277"/>
    </location>
</feature>
<protein>
    <submittedName>
        <fullName evidence="8">Uncharacterized protein LOC111100124</fullName>
    </submittedName>
</protein>
<dbReference type="Proteomes" id="UP000694844">
    <property type="component" value="Chromosome 6"/>
</dbReference>
<dbReference type="InterPro" id="IPR001073">
    <property type="entry name" value="C1q_dom"/>
</dbReference>
<evidence type="ECO:0000313" key="8">
    <source>
        <dbReference type="RefSeq" id="XP_022287456.1"/>
    </source>
</evidence>
<keyword evidence="3 5" id="KW-0732">Signal</keyword>
<dbReference type="InterPro" id="IPR050822">
    <property type="entry name" value="Cerebellin_Synaptic_Org"/>
</dbReference>
<evidence type="ECO:0000256" key="3">
    <source>
        <dbReference type="ARBA" id="ARBA00022729"/>
    </source>
</evidence>
<dbReference type="AlphaFoldDB" id="A0A8B8A7M7"/>
<sequence length="277" mass="31768">MAIPSTSKCVLVLCLLNYTVSLVASDERKDAPNDACSEDIRALRQELQKLRQELRIQGKRIDRFEKELATTSHHSRDSRSPKKNHFSTKSVEYKDEIHLKHNVSRNYENYTNSSKRTMLPRQTKSTFNNVNTKLHRITRWKRDNTQRISFYANTVKDSINLDVHHTLIFGNVVTNDGNCYRPSSGHFRPNISGVYVFDVQIVQCYPRHILRTELVVEGVVKAGHYTGDSTHCSNGGGMAIVHVNAWDSVWVRVQTSDGVNRVAWESSFSGFLLYPRK</sequence>
<keyword evidence="2" id="KW-0964">Secreted</keyword>
<evidence type="ECO:0000256" key="5">
    <source>
        <dbReference type="SAM" id="SignalP"/>
    </source>
</evidence>
<dbReference type="Gene3D" id="2.60.120.40">
    <property type="match status" value="1"/>
</dbReference>
<comment type="subcellular location">
    <subcellularLocation>
        <location evidence="1">Secreted</location>
    </subcellularLocation>
</comment>
<evidence type="ECO:0000313" key="7">
    <source>
        <dbReference type="Proteomes" id="UP000694844"/>
    </source>
</evidence>